<protein>
    <submittedName>
        <fullName evidence="8">Ferredoxin</fullName>
    </submittedName>
</protein>
<evidence type="ECO:0000256" key="1">
    <source>
        <dbReference type="ARBA" id="ARBA00001927"/>
    </source>
</evidence>
<reference evidence="8 9" key="1">
    <citation type="journal article" date="2019" name="Int. J. Syst. Evol. Microbiol.">
        <title>The Global Catalogue of Microorganisms (GCM) 10K type strain sequencing project: providing services to taxonomists for standard genome sequencing and annotation.</title>
        <authorList>
            <consortium name="The Broad Institute Genomics Platform"/>
            <consortium name="The Broad Institute Genome Sequencing Center for Infectious Disease"/>
            <person name="Wu L."/>
            <person name="Ma J."/>
        </authorList>
    </citation>
    <scope>NUCLEOTIDE SEQUENCE [LARGE SCALE GENOMIC DNA]</scope>
    <source>
        <strain evidence="8 9">JCM 14545</strain>
    </source>
</reference>
<organism evidence="8 9">
    <name type="scientific">Amycolatopsis minnesotensis</name>
    <dbReference type="NCBI Taxonomy" id="337894"/>
    <lineage>
        <taxon>Bacteria</taxon>
        <taxon>Bacillati</taxon>
        <taxon>Actinomycetota</taxon>
        <taxon>Actinomycetes</taxon>
        <taxon>Pseudonocardiales</taxon>
        <taxon>Pseudonocardiaceae</taxon>
        <taxon>Amycolatopsis</taxon>
    </lineage>
</organism>
<dbReference type="Proteomes" id="UP001501116">
    <property type="component" value="Unassembled WGS sequence"/>
</dbReference>
<evidence type="ECO:0000256" key="6">
    <source>
        <dbReference type="ARBA" id="ARBA00023014"/>
    </source>
</evidence>
<dbReference type="SUPFAM" id="SSF54862">
    <property type="entry name" value="4Fe-4S ferredoxins"/>
    <property type="match status" value="1"/>
</dbReference>
<dbReference type="Gene3D" id="3.30.70.20">
    <property type="match status" value="1"/>
</dbReference>
<comment type="cofactor">
    <cofactor evidence="1">
        <name>[3Fe-4S] cluster</name>
        <dbReference type="ChEBI" id="CHEBI:21137"/>
    </cofactor>
</comment>
<dbReference type="PANTHER" id="PTHR36923:SF3">
    <property type="entry name" value="FERREDOXIN"/>
    <property type="match status" value="1"/>
</dbReference>
<keyword evidence="7" id="KW-0003">3Fe-4S</keyword>
<evidence type="ECO:0000256" key="3">
    <source>
        <dbReference type="ARBA" id="ARBA00022723"/>
    </source>
</evidence>
<dbReference type="EMBL" id="BAAANN010000016">
    <property type="protein sequence ID" value="GAA1965671.1"/>
    <property type="molecule type" value="Genomic_DNA"/>
</dbReference>
<gene>
    <name evidence="8" type="ORF">GCM10009754_42290</name>
</gene>
<keyword evidence="5" id="KW-0408">Iron</keyword>
<sequence>MKIEADRAKCDGLGMCEAMAPDFFEVGADGTVVVLDESPGEEHREDLAAAVDACPVLALKLLERT</sequence>
<proteinExistence type="predicted"/>
<keyword evidence="6" id="KW-0411">Iron-sulfur</keyword>
<comment type="caution">
    <text evidence="8">The sequence shown here is derived from an EMBL/GenBank/DDBJ whole genome shotgun (WGS) entry which is preliminary data.</text>
</comment>
<keyword evidence="4" id="KW-0249">Electron transport</keyword>
<evidence type="ECO:0000256" key="5">
    <source>
        <dbReference type="ARBA" id="ARBA00023004"/>
    </source>
</evidence>
<evidence type="ECO:0000256" key="2">
    <source>
        <dbReference type="ARBA" id="ARBA00022448"/>
    </source>
</evidence>
<accession>A0ABN2R9A5</accession>
<keyword evidence="9" id="KW-1185">Reference proteome</keyword>
<dbReference type="RefSeq" id="WP_344421259.1">
    <property type="nucleotide sequence ID" value="NZ_BAAANN010000016.1"/>
</dbReference>
<dbReference type="PANTHER" id="PTHR36923">
    <property type="entry name" value="FERREDOXIN"/>
    <property type="match status" value="1"/>
</dbReference>
<evidence type="ECO:0000313" key="9">
    <source>
        <dbReference type="Proteomes" id="UP001501116"/>
    </source>
</evidence>
<keyword evidence="2" id="KW-0813">Transport</keyword>
<evidence type="ECO:0000256" key="7">
    <source>
        <dbReference type="ARBA" id="ARBA00023291"/>
    </source>
</evidence>
<name>A0ABN2R9A5_9PSEU</name>
<dbReference type="Pfam" id="PF13370">
    <property type="entry name" value="Fer4_13"/>
    <property type="match status" value="1"/>
</dbReference>
<evidence type="ECO:0000313" key="8">
    <source>
        <dbReference type="EMBL" id="GAA1965671.1"/>
    </source>
</evidence>
<dbReference type="InterPro" id="IPR051269">
    <property type="entry name" value="Fe-S_cluster_ET"/>
</dbReference>
<evidence type="ECO:0000256" key="4">
    <source>
        <dbReference type="ARBA" id="ARBA00022982"/>
    </source>
</evidence>
<keyword evidence="3" id="KW-0479">Metal-binding</keyword>